<evidence type="ECO:0000313" key="2">
    <source>
        <dbReference type="EMBL" id="VAX02705.1"/>
    </source>
</evidence>
<organism evidence="2">
    <name type="scientific">hydrothermal vent metagenome</name>
    <dbReference type="NCBI Taxonomy" id="652676"/>
    <lineage>
        <taxon>unclassified sequences</taxon>
        <taxon>metagenomes</taxon>
        <taxon>ecological metagenomes</taxon>
    </lineage>
</organism>
<name>A0A3B1B8R7_9ZZZZ</name>
<sequence>MSKFHRNKKNKNKGQDRRAIWLLVFAGVVVIILFASF</sequence>
<dbReference type="EMBL" id="UOFW01000023">
    <property type="protein sequence ID" value="VAX02705.1"/>
    <property type="molecule type" value="Genomic_DNA"/>
</dbReference>
<accession>A0A3B1B8R7</accession>
<keyword evidence="1" id="KW-1133">Transmembrane helix</keyword>
<proteinExistence type="predicted"/>
<evidence type="ECO:0000256" key="1">
    <source>
        <dbReference type="SAM" id="Phobius"/>
    </source>
</evidence>
<gene>
    <name evidence="2" type="ORF">MNBD_ALPHA03-281</name>
</gene>
<protein>
    <submittedName>
        <fullName evidence="2">Uncharacterized protein</fullName>
    </submittedName>
</protein>
<reference evidence="2" key="1">
    <citation type="submission" date="2018-06" db="EMBL/GenBank/DDBJ databases">
        <authorList>
            <person name="Zhirakovskaya E."/>
        </authorList>
    </citation>
    <scope>NUCLEOTIDE SEQUENCE</scope>
</reference>
<dbReference type="AlphaFoldDB" id="A0A3B1B8R7"/>
<keyword evidence="1" id="KW-0812">Transmembrane</keyword>
<keyword evidence="1" id="KW-0472">Membrane</keyword>
<feature type="transmembrane region" description="Helical" evidence="1">
    <location>
        <begin position="20"/>
        <end position="36"/>
    </location>
</feature>